<reference evidence="2 3" key="1">
    <citation type="submission" date="2014-05" db="EMBL/GenBank/DDBJ databases">
        <title>Cellulosimicrobium funkei U11 genome.</title>
        <authorList>
            <person name="Hu C."/>
            <person name="Gong Y."/>
            <person name="Wan W."/>
            <person name="Jiang M."/>
        </authorList>
    </citation>
    <scope>NUCLEOTIDE SEQUENCE [LARGE SCALE GENOMIC DNA]</scope>
    <source>
        <strain evidence="2 3">U11</strain>
    </source>
</reference>
<dbReference type="SUPFAM" id="SSF53335">
    <property type="entry name" value="S-adenosyl-L-methionine-dependent methyltransferases"/>
    <property type="match status" value="1"/>
</dbReference>
<evidence type="ECO:0000313" key="3">
    <source>
        <dbReference type="Proteomes" id="UP000035265"/>
    </source>
</evidence>
<feature type="compositionally biased region" description="Basic residues" evidence="1">
    <location>
        <begin position="19"/>
        <end position="49"/>
    </location>
</feature>
<keyword evidence="3" id="KW-1185">Reference proteome</keyword>
<dbReference type="PATRIC" id="fig|264251.5.peg.2775"/>
<proteinExistence type="predicted"/>
<feature type="region of interest" description="Disordered" evidence="1">
    <location>
        <begin position="366"/>
        <end position="416"/>
    </location>
</feature>
<evidence type="ECO:0000313" key="2">
    <source>
        <dbReference type="EMBL" id="KLN34202.1"/>
    </source>
</evidence>
<dbReference type="Proteomes" id="UP000035265">
    <property type="component" value="Unassembled WGS sequence"/>
</dbReference>
<dbReference type="EMBL" id="JNBQ01000018">
    <property type="protein sequence ID" value="KLN34202.1"/>
    <property type="molecule type" value="Genomic_DNA"/>
</dbReference>
<accession>A0A0H2L1W7</accession>
<organism evidence="2 3">
    <name type="scientific">Cellulosimicrobium funkei</name>
    <dbReference type="NCBI Taxonomy" id="264251"/>
    <lineage>
        <taxon>Bacteria</taxon>
        <taxon>Bacillati</taxon>
        <taxon>Actinomycetota</taxon>
        <taxon>Actinomycetes</taxon>
        <taxon>Micrococcales</taxon>
        <taxon>Promicromonosporaceae</taxon>
        <taxon>Cellulosimicrobium</taxon>
    </lineage>
</organism>
<sequence length="445" mass="48820">MGRHVGHPAGPRPAQPRHLLARRTARRAGRGAAHHRPQGRLRGVRRRRPGCPARHQGARRPQRPGRGDVPPEGRLVMSSEPHDDIRALRREADHIALDDHVATSARPAHRVIANHPWTMLRDLGVEDARVLAVGEDAATLIGLPHTDGYTFRSLVADISPRHTPGVAFPVTERVPKMSDRYDVVIASLPYNDARLQDPAHVVLRRAAQAKLALLMQHLTRPGGYTVLLASHDLMDNPYPEARQQLHLGADLLGAVRLPAGTHRQLPGLDLTTDLLVLQRRSKDDASRSQDFERTTTVRLDGRDVEMNVYFDNNIDQVLGSLAAGPLAWGPAAVTVSSTPDRLDRDLAEALGNVTVQGRRLGLTYTSADNPQHRAEPSIADLIRKRDRQTDLPTPRPHPRRARGQTGLERRPAAHEGSTVVVVASSCRSAEQVDAVGSSPSIRRCG</sequence>
<evidence type="ECO:0000256" key="1">
    <source>
        <dbReference type="SAM" id="MobiDB-lite"/>
    </source>
</evidence>
<comment type="caution">
    <text evidence="2">The sequence shown here is derived from an EMBL/GenBank/DDBJ whole genome shotgun (WGS) entry which is preliminary data.</text>
</comment>
<dbReference type="STRING" id="264251.FB00_13610"/>
<protein>
    <submittedName>
        <fullName evidence="2">Uncharacterized protein</fullName>
    </submittedName>
</protein>
<name>A0A0H2L1W7_9MICO</name>
<dbReference type="AlphaFoldDB" id="A0A0H2L1W7"/>
<feature type="region of interest" description="Disordered" evidence="1">
    <location>
        <begin position="1"/>
        <end position="81"/>
    </location>
</feature>
<dbReference type="InterPro" id="IPR029063">
    <property type="entry name" value="SAM-dependent_MTases_sf"/>
</dbReference>
<feature type="compositionally biased region" description="Basic and acidic residues" evidence="1">
    <location>
        <begin position="370"/>
        <end position="389"/>
    </location>
</feature>
<gene>
    <name evidence="2" type="ORF">FB00_13610</name>
</gene>